<comment type="subcellular location">
    <subcellularLocation>
        <location evidence="1">Cell membrane</location>
        <topology evidence="1">Multi-pass membrane protein</topology>
    </subcellularLocation>
</comment>
<evidence type="ECO:0000256" key="2">
    <source>
        <dbReference type="ARBA" id="ARBA00022448"/>
    </source>
</evidence>
<name>A0A7W9IFB5_9ACTN</name>
<evidence type="ECO:0000256" key="1">
    <source>
        <dbReference type="ARBA" id="ARBA00004651"/>
    </source>
</evidence>
<dbReference type="PANTHER" id="PTHR34229">
    <property type="entry name" value="METAL TRANSPORT PROTEIN HI_1621-RELATED"/>
    <property type="match status" value="1"/>
</dbReference>
<proteinExistence type="predicted"/>
<feature type="transmembrane region" description="Helical" evidence="8">
    <location>
        <begin position="183"/>
        <end position="203"/>
    </location>
</feature>
<protein>
    <submittedName>
        <fullName evidence="10">Cobalt/nickel transport system permease protein</fullName>
    </submittedName>
</protein>
<evidence type="ECO:0000256" key="4">
    <source>
        <dbReference type="ARBA" id="ARBA00022692"/>
    </source>
</evidence>
<dbReference type="Pfam" id="PF13190">
    <property type="entry name" value="PDGLE"/>
    <property type="match status" value="1"/>
</dbReference>
<feature type="transmembrane region" description="Helical" evidence="8">
    <location>
        <begin position="103"/>
        <end position="125"/>
    </location>
</feature>
<feature type="region of interest" description="Disordered" evidence="7">
    <location>
        <begin position="350"/>
        <end position="382"/>
    </location>
</feature>
<dbReference type="EMBL" id="JACHMP010000001">
    <property type="protein sequence ID" value="MBB5819675.1"/>
    <property type="molecule type" value="Genomic_DNA"/>
</dbReference>
<feature type="transmembrane region" description="Helical" evidence="8">
    <location>
        <begin position="7"/>
        <end position="31"/>
    </location>
</feature>
<accession>A0A7W9IFB5</accession>
<evidence type="ECO:0000259" key="9">
    <source>
        <dbReference type="Pfam" id="PF13190"/>
    </source>
</evidence>
<gene>
    <name evidence="10" type="ORF">F4562_002737</name>
</gene>
<dbReference type="InterPro" id="IPR025937">
    <property type="entry name" value="PDGLE_dom"/>
</dbReference>
<dbReference type="AlphaFoldDB" id="A0A7W9IFB5"/>
<evidence type="ECO:0000256" key="7">
    <source>
        <dbReference type="SAM" id="MobiDB-lite"/>
    </source>
</evidence>
<feature type="transmembrane region" description="Helical" evidence="8">
    <location>
        <begin position="320"/>
        <end position="344"/>
    </location>
</feature>
<dbReference type="PANTHER" id="PTHR34229:SF1">
    <property type="entry name" value="METAL TRANSPORT PROTEIN HI_1621-RELATED"/>
    <property type="match status" value="1"/>
</dbReference>
<dbReference type="RefSeq" id="WP_184538125.1">
    <property type="nucleotide sequence ID" value="NZ_JACHMP010000001.1"/>
</dbReference>
<evidence type="ECO:0000313" key="10">
    <source>
        <dbReference type="EMBL" id="MBB5819675.1"/>
    </source>
</evidence>
<dbReference type="InterPro" id="IPR002751">
    <property type="entry name" value="CbiM/NikMN"/>
</dbReference>
<feature type="transmembrane region" description="Helical" evidence="8">
    <location>
        <begin position="137"/>
        <end position="163"/>
    </location>
</feature>
<sequence>MHVPDGFFTAAVSVSAGAVAAAGVAVCLRGARRELDDRTAPMAGLVAAFVFAVQMLNFPVAAGTSGHLLGGALAAILVGPHTAVLCLAVVLLVQGFFFADGGLTALGVNITLMGVVAVLVGWGVFRLITRSARSRPAVVAASFVAALLSVPATALVFTVLFWIGGTAPIEAGTVAAAMGGVHLLIGVGEGLITAVTVSTVLAIRPDLVYGARGTTAAPLLLRGAGGDVTVAGRPTAPATALTSGPATGLTTGPGAAGGPRWFLPVGVAVAALLAGVVSFYASSSPDGLERVAEDKGFIDRATDHALGEQPLADYGEVGGIPVGLAGLAGVGVTLVAGGGLFVVVRRRGQKDTEGTGQAAGAARTGDAGRREDAGDAGNRASV</sequence>
<keyword evidence="4 8" id="KW-0812">Transmembrane</keyword>
<keyword evidence="11" id="KW-1185">Reference proteome</keyword>
<evidence type="ECO:0000256" key="5">
    <source>
        <dbReference type="ARBA" id="ARBA00022989"/>
    </source>
</evidence>
<dbReference type="Proteomes" id="UP000540685">
    <property type="component" value="Unassembled WGS sequence"/>
</dbReference>
<organism evidence="10 11">
    <name type="scientific">Streptosporangium becharense</name>
    <dbReference type="NCBI Taxonomy" id="1816182"/>
    <lineage>
        <taxon>Bacteria</taxon>
        <taxon>Bacillati</taxon>
        <taxon>Actinomycetota</taxon>
        <taxon>Actinomycetes</taxon>
        <taxon>Streptosporangiales</taxon>
        <taxon>Streptosporangiaceae</taxon>
        <taxon>Streptosporangium</taxon>
    </lineage>
</organism>
<keyword evidence="2" id="KW-0813">Transport</keyword>
<dbReference type="Pfam" id="PF01891">
    <property type="entry name" value="CbiM"/>
    <property type="match status" value="1"/>
</dbReference>
<dbReference type="GO" id="GO:0005886">
    <property type="term" value="C:plasma membrane"/>
    <property type="evidence" value="ECO:0007669"/>
    <property type="project" value="UniProtKB-SubCell"/>
</dbReference>
<feature type="transmembrane region" description="Helical" evidence="8">
    <location>
        <begin position="261"/>
        <end position="281"/>
    </location>
</feature>
<evidence type="ECO:0000256" key="8">
    <source>
        <dbReference type="SAM" id="Phobius"/>
    </source>
</evidence>
<keyword evidence="6 8" id="KW-0472">Membrane</keyword>
<feature type="transmembrane region" description="Helical" evidence="8">
    <location>
        <begin position="43"/>
        <end position="60"/>
    </location>
</feature>
<comment type="caution">
    <text evidence="10">The sequence shown here is derived from an EMBL/GenBank/DDBJ whole genome shotgun (WGS) entry which is preliminary data.</text>
</comment>
<evidence type="ECO:0000256" key="3">
    <source>
        <dbReference type="ARBA" id="ARBA00022475"/>
    </source>
</evidence>
<dbReference type="Gene3D" id="1.10.1760.20">
    <property type="match status" value="1"/>
</dbReference>
<evidence type="ECO:0000313" key="11">
    <source>
        <dbReference type="Proteomes" id="UP000540685"/>
    </source>
</evidence>
<keyword evidence="3" id="KW-1003">Cell membrane</keyword>
<dbReference type="GO" id="GO:0000041">
    <property type="term" value="P:transition metal ion transport"/>
    <property type="evidence" value="ECO:0007669"/>
    <property type="project" value="InterPro"/>
</dbReference>
<feature type="transmembrane region" description="Helical" evidence="8">
    <location>
        <begin position="72"/>
        <end position="97"/>
    </location>
</feature>
<feature type="compositionally biased region" description="Low complexity" evidence="7">
    <location>
        <begin position="354"/>
        <end position="365"/>
    </location>
</feature>
<keyword evidence="5 8" id="KW-1133">Transmembrane helix</keyword>
<evidence type="ECO:0000256" key="6">
    <source>
        <dbReference type="ARBA" id="ARBA00023136"/>
    </source>
</evidence>
<reference evidence="10 11" key="1">
    <citation type="submission" date="2020-08" db="EMBL/GenBank/DDBJ databases">
        <title>Sequencing the genomes of 1000 actinobacteria strains.</title>
        <authorList>
            <person name="Klenk H.-P."/>
        </authorList>
    </citation>
    <scope>NUCLEOTIDE SEQUENCE [LARGE SCALE GENOMIC DNA]</scope>
    <source>
        <strain evidence="10 11">DSM 46887</strain>
    </source>
</reference>
<feature type="domain" description="PDGLE" evidence="9">
    <location>
        <begin position="260"/>
        <end position="346"/>
    </location>
</feature>